<dbReference type="GO" id="GO:0006508">
    <property type="term" value="P:proteolysis"/>
    <property type="evidence" value="ECO:0007669"/>
    <property type="project" value="UniProtKB-KW"/>
</dbReference>
<dbReference type="PROSITE" id="PS51935">
    <property type="entry name" value="NLPC_P60"/>
    <property type="match status" value="1"/>
</dbReference>
<evidence type="ECO:0000256" key="4">
    <source>
        <dbReference type="ARBA" id="ARBA00022807"/>
    </source>
</evidence>
<accession>A0A2N9JDZ8</accession>
<feature type="signal peptide" evidence="6">
    <location>
        <begin position="1"/>
        <end position="31"/>
    </location>
</feature>
<dbReference type="InterPro" id="IPR038765">
    <property type="entry name" value="Papain-like_cys_pep_sf"/>
</dbReference>
<dbReference type="GO" id="GO:0008234">
    <property type="term" value="F:cysteine-type peptidase activity"/>
    <property type="evidence" value="ECO:0007669"/>
    <property type="project" value="UniProtKB-KW"/>
</dbReference>
<evidence type="ECO:0000256" key="6">
    <source>
        <dbReference type="SAM" id="SignalP"/>
    </source>
</evidence>
<dbReference type="Pfam" id="PF00877">
    <property type="entry name" value="NLPC_P60"/>
    <property type="match status" value="1"/>
</dbReference>
<keyword evidence="4" id="KW-0788">Thiol protease</keyword>
<dbReference type="SUPFAM" id="SSF54001">
    <property type="entry name" value="Cysteine proteinases"/>
    <property type="match status" value="1"/>
</dbReference>
<evidence type="ECO:0000256" key="5">
    <source>
        <dbReference type="SAM" id="MobiDB-lite"/>
    </source>
</evidence>
<feature type="domain" description="NlpC/P60" evidence="7">
    <location>
        <begin position="85"/>
        <end position="204"/>
    </location>
</feature>
<evidence type="ECO:0000256" key="3">
    <source>
        <dbReference type="ARBA" id="ARBA00022801"/>
    </source>
</evidence>
<feature type="region of interest" description="Disordered" evidence="5">
    <location>
        <begin position="35"/>
        <end position="81"/>
    </location>
</feature>
<dbReference type="Gene3D" id="3.90.1720.10">
    <property type="entry name" value="endopeptidase domain like (from Nostoc punctiforme)"/>
    <property type="match status" value="1"/>
</dbReference>
<evidence type="ECO:0000313" key="8">
    <source>
        <dbReference type="EMBL" id="SPD85738.1"/>
    </source>
</evidence>
<keyword evidence="2" id="KW-0645">Protease</keyword>
<evidence type="ECO:0000313" key="9">
    <source>
        <dbReference type="Proteomes" id="UP000238164"/>
    </source>
</evidence>
<dbReference type="RefSeq" id="WP_105184904.1">
    <property type="nucleotide sequence ID" value="NZ_BAAAGO010000028.1"/>
</dbReference>
<dbReference type="InterPro" id="IPR000064">
    <property type="entry name" value="NLP_P60_dom"/>
</dbReference>
<keyword evidence="6" id="KW-0732">Signal</keyword>
<dbReference type="AlphaFoldDB" id="A0A2N9JDZ8"/>
<dbReference type="Proteomes" id="UP000238164">
    <property type="component" value="Chromosome 1"/>
</dbReference>
<dbReference type="PANTHER" id="PTHR47359">
    <property type="entry name" value="PEPTIDOGLYCAN DL-ENDOPEPTIDASE CWLO"/>
    <property type="match status" value="1"/>
</dbReference>
<sequence length="204" mass="21871">MLARKTALSTALAVSASLVFSLAPVAVPAVADEVTPPAVTEPSPTPTTVAPTPDPIATETPAPTPTETAPATVPPKKTTKAQKARAKAMKVVRAALAKVKKGQYVRGRSGPNSFDCSGLVLYAYRKIGMKLPHSSRTLSHRGKKVSKKNLKVGDLVFFYTPVHHVAIYIGNGKIVHARNPRADLDVSSLKKYGHYNSARRIIKW</sequence>
<organism evidence="8 9">
    <name type="scientific">Micropruina glycogenica</name>
    <dbReference type="NCBI Taxonomy" id="75385"/>
    <lineage>
        <taxon>Bacteria</taxon>
        <taxon>Bacillati</taxon>
        <taxon>Actinomycetota</taxon>
        <taxon>Actinomycetes</taxon>
        <taxon>Propionibacteriales</taxon>
        <taxon>Nocardioidaceae</taxon>
        <taxon>Micropruina</taxon>
    </lineage>
</organism>
<gene>
    <name evidence="8" type="ORF">MPLG2_0702</name>
</gene>
<dbReference type="PANTHER" id="PTHR47359:SF3">
    <property type="entry name" value="NLP_P60 DOMAIN-CONTAINING PROTEIN-RELATED"/>
    <property type="match status" value="1"/>
</dbReference>
<name>A0A2N9JDZ8_9ACTN</name>
<dbReference type="EMBL" id="LT985188">
    <property type="protein sequence ID" value="SPD85738.1"/>
    <property type="molecule type" value="Genomic_DNA"/>
</dbReference>
<dbReference type="KEGG" id="mgg:MPLG2_0702"/>
<feature type="compositionally biased region" description="Low complexity" evidence="5">
    <location>
        <begin position="35"/>
        <end position="76"/>
    </location>
</feature>
<evidence type="ECO:0000256" key="2">
    <source>
        <dbReference type="ARBA" id="ARBA00022670"/>
    </source>
</evidence>
<evidence type="ECO:0000256" key="1">
    <source>
        <dbReference type="ARBA" id="ARBA00007074"/>
    </source>
</evidence>
<feature type="chain" id="PRO_5014802706" description="NlpC/P60 domain-containing protein" evidence="6">
    <location>
        <begin position="32"/>
        <end position="204"/>
    </location>
</feature>
<protein>
    <recommendedName>
        <fullName evidence="7">NlpC/P60 domain-containing protein</fullName>
    </recommendedName>
</protein>
<keyword evidence="9" id="KW-1185">Reference proteome</keyword>
<comment type="similarity">
    <text evidence="1">Belongs to the peptidase C40 family.</text>
</comment>
<proteinExistence type="inferred from homology"/>
<reference evidence="8 9" key="1">
    <citation type="submission" date="2018-02" db="EMBL/GenBank/DDBJ databases">
        <authorList>
            <person name="Cohen D.B."/>
            <person name="Kent A.D."/>
        </authorList>
    </citation>
    <scope>NUCLEOTIDE SEQUENCE [LARGE SCALE GENOMIC DNA]</scope>
    <source>
        <strain evidence="8">1</strain>
    </source>
</reference>
<keyword evidence="3" id="KW-0378">Hydrolase</keyword>
<dbReference type="OrthoDB" id="5177647at2"/>
<dbReference type="InterPro" id="IPR051794">
    <property type="entry name" value="PG_Endopeptidase_C40"/>
</dbReference>
<evidence type="ECO:0000259" key="7">
    <source>
        <dbReference type="PROSITE" id="PS51935"/>
    </source>
</evidence>